<proteinExistence type="predicted"/>
<reference evidence="1" key="1">
    <citation type="submission" date="2018-05" db="EMBL/GenBank/DDBJ databases">
        <authorList>
            <person name="Lanie J.A."/>
            <person name="Ng W.-L."/>
            <person name="Kazmierczak K.M."/>
            <person name="Andrzejewski T.M."/>
            <person name="Davidsen T.M."/>
            <person name="Wayne K.J."/>
            <person name="Tettelin H."/>
            <person name="Glass J.I."/>
            <person name="Rusch D."/>
            <person name="Podicherti R."/>
            <person name="Tsui H.-C.T."/>
            <person name="Winkler M.E."/>
        </authorList>
    </citation>
    <scope>NUCLEOTIDE SEQUENCE</scope>
</reference>
<organism evidence="1">
    <name type="scientific">marine metagenome</name>
    <dbReference type="NCBI Taxonomy" id="408172"/>
    <lineage>
        <taxon>unclassified sequences</taxon>
        <taxon>metagenomes</taxon>
        <taxon>ecological metagenomes</taxon>
    </lineage>
</organism>
<accession>A0A382U7I0</accession>
<feature type="non-terminal residue" evidence="1">
    <location>
        <position position="35"/>
    </location>
</feature>
<protein>
    <submittedName>
        <fullName evidence="1">Uncharacterized protein</fullName>
    </submittedName>
</protein>
<dbReference type="EMBL" id="UINC01141912">
    <property type="protein sequence ID" value="SVD29937.1"/>
    <property type="molecule type" value="Genomic_DNA"/>
</dbReference>
<gene>
    <name evidence="1" type="ORF">METZ01_LOCUS382791</name>
</gene>
<evidence type="ECO:0000313" key="1">
    <source>
        <dbReference type="EMBL" id="SVD29937.1"/>
    </source>
</evidence>
<dbReference type="AlphaFoldDB" id="A0A382U7I0"/>
<name>A0A382U7I0_9ZZZZ</name>
<sequence>MGKYVSRNLINFSGALMGRASLESARARQMTGRCF</sequence>